<name>A0A6A7XX62_9HYPH</name>
<dbReference type="InterPro" id="IPR027417">
    <property type="entry name" value="P-loop_NTPase"/>
</dbReference>
<evidence type="ECO:0000313" key="3">
    <source>
        <dbReference type="Proteomes" id="UP000332515"/>
    </source>
</evidence>
<dbReference type="SUPFAM" id="SSF52540">
    <property type="entry name" value="P-loop containing nucleoside triphosphate hydrolases"/>
    <property type="match status" value="1"/>
</dbReference>
<proteinExistence type="predicted"/>
<dbReference type="Gene3D" id="3.40.50.300">
    <property type="entry name" value="P-loop containing nucleotide triphosphate hydrolases"/>
    <property type="match status" value="1"/>
</dbReference>
<dbReference type="GO" id="GO:0006270">
    <property type="term" value="P:DNA replication initiation"/>
    <property type="evidence" value="ECO:0007669"/>
    <property type="project" value="TreeGrafter"/>
</dbReference>
<dbReference type="Gene3D" id="1.10.8.60">
    <property type="match status" value="1"/>
</dbReference>
<dbReference type="Proteomes" id="UP000332515">
    <property type="component" value="Unassembled WGS sequence"/>
</dbReference>
<dbReference type="EMBL" id="VWNA01000001">
    <property type="protein sequence ID" value="MQT11140.1"/>
    <property type="molecule type" value="Genomic_DNA"/>
</dbReference>
<reference evidence="2 3" key="1">
    <citation type="submission" date="2019-09" db="EMBL/GenBank/DDBJ databases">
        <title>Segnochrobactrum spirostomi gen. nov., sp. nov., isolated from the ciliate Spirostomum cf. yagiui and description of a novel family, Segnochrobactraceae fam. nov. within the order Rhizobiales of the class Alphaproteobacteria.</title>
        <authorList>
            <person name="Akter S."/>
            <person name="Shazib S.U.A."/>
            <person name="Shin M.K."/>
        </authorList>
    </citation>
    <scope>NUCLEOTIDE SEQUENCE [LARGE SCALE GENOMIC DNA]</scope>
    <source>
        <strain evidence="2 3">Sp-1</strain>
    </source>
</reference>
<comment type="caution">
    <text evidence="2">The sequence shown here is derived from an EMBL/GenBank/DDBJ whole genome shotgun (WGS) entry which is preliminary data.</text>
</comment>
<evidence type="ECO:0000259" key="1">
    <source>
        <dbReference type="Pfam" id="PF22688"/>
    </source>
</evidence>
<dbReference type="Pfam" id="PF22688">
    <property type="entry name" value="Hda_lid"/>
    <property type="match status" value="1"/>
</dbReference>
<dbReference type="PANTHER" id="PTHR30050">
    <property type="entry name" value="CHROMOSOMAL REPLICATION INITIATOR PROTEIN DNAA"/>
    <property type="match status" value="1"/>
</dbReference>
<dbReference type="InterPro" id="IPR055199">
    <property type="entry name" value="Hda_lid"/>
</dbReference>
<accession>A0A6A7XX62</accession>
<organism evidence="2 3">
    <name type="scientific">Segnochrobactrum spirostomi</name>
    <dbReference type="NCBI Taxonomy" id="2608987"/>
    <lineage>
        <taxon>Bacteria</taxon>
        <taxon>Pseudomonadati</taxon>
        <taxon>Pseudomonadota</taxon>
        <taxon>Alphaproteobacteria</taxon>
        <taxon>Hyphomicrobiales</taxon>
        <taxon>Segnochrobactraceae</taxon>
        <taxon>Segnochrobactrum</taxon>
    </lineage>
</organism>
<dbReference type="PANTHER" id="PTHR30050:SF5">
    <property type="entry name" value="DNAA REGULATORY INACTIVATOR HDA"/>
    <property type="match status" value="1"/>
</dbReference>
<gene>
    <name evidence="2" type="ORF">F0357_00285</name>
</gene>
<dbReference type="AlphaFoldDB" id="A0A6A7XX62"/>
<dbReference type="GO" id="GO:0003688">
    <property type="term" value="F:DNA replication origin binding"/>
    <property type="evidence" value="ECO:0007669"/>
    <property type="project" value="TreeGrafter"/>
</dbReference>
<keyword evidence="3" id="KW-1185">Reference proteome</keyword>
<protein>
    <recommendedName>
        <fullName evidence="1">Hda lid domain-containing protein</fullName>
    </recommendedName>
</protein>
<feature type="domain" description="Hda lid" evidence="1">
    <location>
        <begin position="169"/>
        <end position="220"/>
    </location>
</feature>
<dbReference type="RefSeq" id="WP_312861390.1">
    <property type="nucleotide sequence ID" value="NZ_VWNA01000001.1"/>
</dbReference>
<evidence type="ECO:0000313" key="2">
    <source>
        <dbReference type="EMBL" id="MQT11140.1"/>
    </source>
</evidence>
<sequence>MTGDDRRVQLPLALPAAPALGRDDFLVGPTNAAAAELIDRWPGWPSRLVVLVGPAGSGKSHLVAVWRQHAGAEIVAAADLGGIDPIAAAAGPLAVEDVDSGPIAEVALFHLLNAAATGPGLLLTARTPPEEWSVRLPDLGSRLRAATRVTMQEADDDLLRRVVVKLFADRQFAVDPGVIDYLLARMERSLAAANRLVAEIDREALAQRRPVTRGLVAEVLARPIEGVA</sequence>
<dbReference type="GO" id="GO:0005886">
    <property type="term" value="C:plasma membrane"/>
    <property type="evidence" value="ECO:0007669"/>
    <property type="project" value="TreeGrafter"/>
</dbReference>